<evidence type="ECO:0000313" key="4">
    <source>
        <dbReference type="Proteomes" id="UP000694866"/>
    </source>
</evidence>
<dbReference type="Proteomes" id="UP000694866">
    <property type="component" value="Unplaced"/>
</dbReference>
<feature type="compositionally biased region" description="Polar residues" evidence="1">
    <location>
        <begin position="356"/>
        <end position="369"/>
    </location>
</feature>
<dbReference type="SMART" id="SM00875">
    <property type="entry name" value="BACK"/>
    <property type="match status" value="1"/>
</dbReference>
<dbReference type="InterPro" id="IPR011333">
    <property type="entry name" value="SKP1/BTB/POZ_sf"/>
</dbReference>
<dbReference type="PROSITE" id="PS50097">
    <property type="entry name" value="BTB"/>
    <property type="match status" value="1"/>
</dbReference>
<organism evidence="3">
    <name type="scientific">Fopius arisanus</name>
    <dbReference type="NCBI Taxonomy" id="64838"/>
    <lineage>
        <taxon>Eukaryota</taxon>
        <taxon>Metazoa</taxon>
        <taxon>Ecdysozoa</taxon>
        <taxon>Arthropoda</taxon>
        <taxon>Hexapoda</taxon>
        <taxon>Insecta</taxon>
        <taxon>Pterygota</taxon>
        <taxon>Neoptera</taxon>
        <taxon>Endopterygota</taxon>
        <taxon>Hymenoptera</taxon>
        <taxon>Apocrita</taxon>
        <taxon>Ichneumonoidea</taxon>
        <taxon>Braconidae</taxon>
        <taxon>Opiinae</taxon>
        <taxon>Fopius</taxon>
    </lineage>
</organism>
<evidence type="ECO:0000313" key="3">
    <source>
        <dbReference type="EMBL" id="JAG76170.1"/>
    </source>
</evidence>
<dbReference type="EMBL" id="GBYB01006403">
    <property type="protein sequence ID" value="JAG76170.1"/>
    <property type="molecule type" value="Transcribed_RNA"/>
</dbReference>
<protein>
    <submittedName>
        <fullName evidence="5">BTB/POZ domain-containing protein 6 isoform X1</fullName>
    </submittedName>
    <submittedName>
        <fullName evidence="3">Btbd6b_0 protein</fullName>
    </submittedName>
</protein>
<dbReference type="PANTHER" id="PTHR45774">
    <property type="entry name" value="BTB/POZ DOMAIN-CONTAINING"/>
    <property type="match status" value="1"/>
</dbReference>
<reference evidence="3" key="1">
    <citation type="submission" date="2015-01" db="EMBL/GenBank/DDBJ databases">
        <title>Transcriptome Assembly of Fopius arisanus.</title>
        <authorList>
            <person name="Geib S."/>
        </authorList>
    </citation>
    <scope>NUCLEOTIDE SEQUENCE</scope>
</reference>
<proteinExistence type="predicted"/>
<reference evidence="5" key="2">
    <citation type="submission" date="2025-04" db="UniProtKB">
        <authorList>
            <consortium name="RefSeq"/>
        </authorList>
    </citation>
    <scope>IDENTIFICATION</scope>
    <source>
        <strain evidence="5">USDA-PBARC FA_bdor</strain>
        <tissue evidence="5">Whole organism</tissue>
    </source>
</reference>
<dbReference type="SUPFAM" id="SSF54695">
    <property type="entry name" value="POZ domain"/>
    <property type="match status" value="1"/>
</dbReference>
<sequence length="433" mass="48400">MVRKVSRVDNSIPRCIDNATIIAMPLTGENVGCRLEAERTFGILRNRLYSRRIIPLSGGDGFKVMSRVPLMQTALTREDENPRNRVILEVGLPGDTWKYSVDRESLAEKSEWFRAMLVGPFAPPPSDPPPIVALPHVDKRAFDNLFSHFRGEPVNFSGVVTARATLDIAHYYLCPELARMAVDYLIKNLDTSSVLAVYHGLHLYALGTGDVALHSVPRDDANQIAVACTRLLIACLGVIDGAPDEVLRQEAFEELSIQEVANLARRDDLKLTKESVLFTALDKWAASDCRRRGVDPNVSNKRHALSDDVWYSVRYLLMDDKEFIEGPMASGLLTSSESAIIVARILGHQQQRKTDTYQSENVPLQLSTTPRRRKSPSKKNPVKNKSKNSGMKPGKEECEDNKKNRRKECASQSQRVCSRVGDLVVRVLACVFD</sequence>
<name>A0A0C9PY08_9HYME</name>
<dbReference type="Gene3D" id="3.30.710.10">
    <property type="entry name" value="Potassium Channel Kv1.1, Chain A"/>
    <property type="match status" value="1"/>
</dbReference>
<dbReference type="Gene3D" id="1.25.40.420">
    <property type="match status" value="1"/>
</dbReference>
<dbReference type="InterPro" id="IPR011705">
    <property type="entry name" value="BACK"/>
</dbReference>
<dbReference type="PANTHER" id="PTHR45774:SF4">
    <property type="entry name" value="AXUNDEAD, ISOFORM F"/>
    <property type="match status" value="1"/>
</dbReference>
<feature type="region of interest" description="Disordered" evidence="1">
    <location>
        <begin position="352"/>
        <end position="411"/>
    </location>
</feature>
<evidence type="ECO:0000256" key="1">
    <source>
        <dbReference type="SAM" id="MobiDB-lite"/>
    </source>
</evidence>
<feature type="domain" description="BTB" evidence="2">
    <location>
        <begin position="84"/>
        <end position="158"/>
    </location>
</feature>
<accession>A0A9R1T5C9</accession>
<dbReference type="GeneID" id="105266591"/>
<dbReference type="InterPro" id="IPR000210">
    <property type="entry name" value="BTB/POZ_dom"/>
</dbReference>
<dbReference type="CTD" id="38741"/>
<dbReference type="RefSeq" id="XP_011303197.1">
    <property type="nucleotide sequence ID" value="XM_011304895.1"/>
</dbReference>
<evidence type="ECO:0000259" key="2">
    <source>
        <dbReference type="PROSITE" id="PS50097"/>
    </source>
</evidence>
<dbReference type="SMART" id="SM00225">
    <property type="entry name" value="BTB"/>
    <property type="match status" value="1"/>
</dbReference>
<dbReference type="GO" id="GO:0005829">
    <property type="term" value="C:cytosol"/>
    <property type="evidence" value="ECO:0007669"/>
    <property type="project" value="TreeGrafter"/>
</dbReference>
<dbReference type="OrthoDB" id="6335872at2759"/>
<keyword evidence="4" id="KW-1185">Reference proteome</keyword>
<accession>A0A0C9PY08</accession>
<dbReference type="KEGG" id="fas:105266591"/>
<feature type="compositionally biased region" description="Basic residues" evidence="1">
    <location>
        <begin position="370"/>
        <end position="386"/>
    </location>
</feature>
<dbReference type="Pfam" id="PF07707">
    <property type="entry name" value="BACK"/>
    <property type="match status" value="1"/>
</dbReference>
<feature type="compositionally biased region" description="Basic and acidic residues" evidence="1">
    <location>
        <begin position="393"/>
        <end position="402"/>
    </location>
</feature>
<evidence type="ECO:0000313" key="5">
    <source>
        <dbReference type="RefSeq" id="XP_011303197.1"/>
    </source>
</evidence>
<dbReference type="AlphaFoldDB" id="A0A0C9PY08"/>
<dbReference type="GO" id="GO:0022008">
    <property type="term" value="P:neurogenesis"/>
    <property type="evidence" value="ECO:0007669"/>
    <property type="project" value="TreeGrafter"/>
</dbReference>
<gene>
    <name evidence="3" type="primary">btbd6b_0</name>
    <name evidence="5" type="synonym">axed</name>
    <name evidence="3" type="ORF">g.23971</name>
</gene>